<gene>
    <name evidence="1" type="ORF">NCTC12204_02087</name>
</gene>
<dbReference type="AlphaFoldDB" id="A0A7Z9AX46"/>
<dbReference type="InterPro" id="IPR024499">
    <property type="entry name" value="Mbeg1-like"/>
</dbReference>
<dbReference type="Gene3D" id="3.40.50.1820">
    <property type="entry name" value="alpha/beta hydrolase"/>
    <property type="match status" value="1"/>
</dbReference>
<evidence type="ECO:0000313" key="1">
    <source>
        <dbReference type="EMBL" id="VTQ67174.1"/>
    </source>
</evidence>
<dbReference type="Pfam" id="PF11187">
    <property type="entry name" value="Mbeg1-like"/>
    <property type="match status" value="1"/>
</dbReference>
<organism evidence="1 2">
    <name type="scientific">Enterococcus hirae</name>
    <dbReference type="NCBI Taxonomy" id="1354"/>
    <lineage>
        <taxon>Bacteria</taxon>
        <taxon>Bacillati</taxon>
        <taxon>Bacillota</taxon>
        <taxon>Bacilli</taxon>
        <taxon>Lactobacillales</taxon>
        <taxon>Enterococcaceae</taxon>
        <taxon>Enterococcus</taxon>
    </lineage>
</organism>
<reference evidence="1 2" key="1">
    <citation type="submission" date="2019-05" db="EMBL/GenBank/DDBJ databases">
        <authorList>
            <consortium name="Pathogen Informatics"/>
        </authorList>
    </citation>
    <scope>NUCLEOTIDE SEQUENCE [LARGE SCALE GENOMIC DNA]</scope>
    <source>
        <strain evidence="1 2">NCTC12204</strain>
    </source>
</reference>
<protein>
    <submittedName>
        <fullName evidence="1">Lipase</fullName>
    </submittedName>
</protein>
<sequence length="351" mass="39316">MSMTDEERIKMISQSYMNLEVNKKISVNRQTYGYVSKIIDNKKSGEKSFIITDGNPKVQKPKEVKQITILYQGSIGINKILVNPGDVWRDWGVNNLPTAVQVINAGGATAMPQLKSAAHTLQETMQMYPNAKVSVYGHSLGSMNGQYAISDLPTAFHDRLEGVYLYQGPNIYSILNPRQQAAADKLTNEGKIFNFIDTRDLVPIGYSLTKKQVGTVIEVTSKKVKLGKQHMLGGYLFDQDGNLVTQSKGIIQLAKHQTSKELDRLAEIHHQFSHSGKGISSSQEIFLDAMQAKTITLGYKQAIQSEIDTVVKWLNNEIEQANLLWSQTKRDTNRWGEHLNDTEKMAILAEN</sequence>
<dbReference type="RefSeq" id="WP_010738033.1">
    <property type="nucleotide sequence ID" value="NZ_CAACXU010000005.1"/>
</dbReference>
<accession>A0A7Z9AX46</accession>
<evidence type="ECO:0000313" key="2">
    <source>
        <dbReference type="Proteomes" id="UP000352698"/>
    </source>
</evidence>
<dbReference type="EMBL" id="CABEEP010000001">
    <property type="protein sequence ID" value="VTQ67174.1"/>
    <property type="molecule type" value="Genomic_DNA"/>
</dbReference>
<comment type="caution">
    <text evidence="1">The sequence shown here is derived from an EMBL/GenBank/DDBJ whole genome shotgun (WGS) entry which is preliminary data.</text>
</comment>
<proteinExistence type="predicted"/>
<dbReference type="InterPro" id="IPR029058">
    <property type="entry name" value="AB_hydrolase_fold"/>
</dbReference>
<dbReference type="Proteomes" id="UP000352698">
    <property type="component" value="Unassembled WGS sequence"/>
</dbReference>
<dbReference type="SUPFAM" id="SSF53474">
    <property type="entry name" value="alpha/beta-Hydrolases"/>
    <property type="match status" value="1"/>
</dbReference>
<name>A0A7Z9AX46_ENTHR</name>